<dbReference type="PATRIC" id="fig|942150.3.peg.2495"/>
<dbReference type="AlphaFoldDB" id="A0A0R2MDQ6"/>
<sequence>MACGRGTGSSLGSGLAPRPEYLQNAQLSRTVRGLKPENRRLKATFTTDAISANL</sequence>
<evidence type="ECO:0000313" key="2">
    <source>
        <dbReference type="Proteomes" id="UP000051783"/>
    </source>
</evidence>
<proteinExistence type="predicted"/>
<reference evidence="1 2" key="1">
    <citation type="journal article" date="2015" name="Genome Announc.">
        <title>Expanding the biotechnology potential of lactobacilli through comparative genomics of 213 strains and associated genera.</title>
        <authorList>
            <person name="Sun Z."/>
            <person name="Harris H.M."/>
            <person name="McCann A."/>
            <person name="Guo C."/>
            <person name="Argimon S."/>
            <person name="Zhang W."/>
            <person name="Yang X."/>
            <person name="Jeffery I.B."/>
            <person name="Cooney J.C."/>
            <person name="Kagawa T.F."/>
            <person name="Liu W."/>
            <person name="Song Y."/>
            <person name="Salvetti E."/>
            <person name="Wrobel A."/>
            <person name="Rasinkangas P."/>
            <person name="Parkhill J."/>
            <person name="Rea M.C."/>
            <person name="O'Sullivan O."/>
            <person name="Ritari J."/>
            <person name="Douillard F.P."/>
            <person name="Paul Ross R."/>
            <person name="Yang R."/>
            <person name="Briner A.E."/>
            <person name="Felis G.E."/>
            <person name="de Vos W.M."/>
            <person name="Barrangou R."/>
            <person name="Klaenhammer T.R."/>
            <person name="Caufield P.W."/>
            <person name="Cui Y."/>
            <person name="Zhang H."/>
            <person name="O'Toole P.W."/>
        </authorList>
    </citation>
    <scope>NUCLEOTIDE SEQUENCE [LARGE SCALE GENOMIC DNA]</scope>
    <source>
        <strain evidence="1 2">LMG 26013</strain>
    </source>
</reference>
<organism evidence="1 2">
    <name type="scientific">Lactiplantibacillus xiangfangensis</name>
    <dbReference type="NCBI Taxonomy" id="942150"/>
    <lineage>
        <taxon>Bacteria</taxon>
        <taxon>Bacillati</taxon>
        <taxon>Bacillota</taxon>
        <taxon>Bacilli</taxon>
        <taxon>Lactobacillales</taxon>
        <taxon>Lactobacillaceae</taxon>
        <taxon>Lactiplantibacillus</taxon>
    </lineage>
</organism>
<dbReference type="Proteomes" id="UP000051783">
    <property type="component" value="Unassembled WGS sequence"/>
</dbReference>
<evidence type="ECO:0000313" key="1">
    <source>
        <dbReference type="EMBL" id="KRO11559.1"/>
    </source>
</evidence>
<name>A0A0R2MDQ6_9LACO</name>
<accession>A0A0R2MDQ6</accession>
<keyword evidence="2" id="KW-1185">Reference proteome</keyword>
<dbReference type="EMBL" id="JQCL01000055">
    <property type="protein sequence ID" value="KRO11559.1"/>
    <property type="molecule type" value="Genomic_DNA"/>
</dbReference>
<gene>
    <name evidence="1" type="ORF">IV64_GL002387</name>
</gene>
<dbReference type="RefSeq" id="WP_157061053.1">
    <property type="nucleotide sequence ID" value="NZ_JQCL01000055.1"/>
</dbReference>
<protein>
    <submittedName>
        <fullName evidence="1">Uncharacterized protein</fullName>
    </submittedName>
</protein>
<comment type="caution">
    <text evidence="1">The sequence shown here is derived from an EMBL/GenBank/DDBJ whole genome shotgun (WGS) entry which is preliminary data.</text>
</comment>